<keyword evidence="2" id="KW-1185">Reference proteome</keyword>
<dbReference type="Proteomes" id="UP000593567">
    <property type="component" value="Unassembled WGS sequence"/>
</dbReference>
<protein>
    <submittedName>
        <fullName evidence="1">Uncharacterized protein</fullName>
    </submittedName>
</protein>
<reference evidence="1" key="1">
    <citation type="submission" date="2020-06" db="EMBL/GenBank/DDBJ databases">
        <title>Draft genome of Bugula neritina, a colonial animal packing powerful symbionts and potential medicines.</title>
        <authorList>
            <person name="Rayko M."/>
        </authorList>
    </citation>
    <scope>NUCLEOTIDE SEQUENCE [LARGE SCALE GENOMIC DNA]</scope>
    <source>
        <strain evidence="1">Kwan_BN1</strain>
    </source>
</reference>
<organism evidence="1 2">
    <name type="scientific">Bugula neritina</name>
    <name type="common">Brown bryozoan</name>
    <name type="synonym">Sertularia neritina</name>
    <dbReference type="NCBI Taxonomy" id="10212"/>
    <lineage>
        <taxon>Eukaryota</taxon>
        <taxon>Metazoa</taxon>
        <taxon>Spiralia</taxon>
        <taxon>Lophotrochozoa</taxon>
        <taxon>Bryozoa</taxon>
        <taxon>Gymnolaemata</taxon>
        <taxon>Cheilostomatida</taxon>
        <taxon>Flustrina</taxon>
        <taxon>Buguloidea</taxon>
        <taxon>Bugulidae</taxon>
        <taxon>Bugula</taxon>
    </lineage>
</organism>
<accession>A0A7J7J6S6</accession>
<proteinExistence type="predicted"/>
<name>A0A7J7J6S6_BUGNE</name>
<evidence type="ECO:0000313" key="1">
    <source>
        <dbReference type="EMBL" id="KAF6021444.1"/>
    </source>
</evidence>
<dbReference type="OrthoDB" id="6059742at2759"/>
<dbReference type="EMBL" id="VXIV02003036">
    <property type="protein sequence ID" value="KAF6021444.1"/>
    <property type="molecule type" value="Genomic_DNA"/>
</dbReference>
<evidence type="ECO:0000313" key="2">
    <source>
        <dbReference type="Proteomes" id="UP000593567"/>
    </source>
</evidence>
<comment type="caution">
    <text evidence="1">The sequence shown here is derived from an EMBL/GenBank/DDBJ whole genome shotgun (WGS) entry which is preliminary data.</text>
</comment>
<sequence length="740" mass="84147">MSHYMQIYENVRAICWCLNENLVRLKKLEKMKLGICQVLLVVLLLPICSAVTDKEFLDLKTQVVKLLKTQKDVIASLARQVSQQQLHVEEMTRSSGDSGLKLIRLTRSGSKPYQSTSYADFRFAAIHGHPNYRGTVGLGEIVAVLNGVEFRTRHNDYKMKMPSLSSSEYGASEDVPYPEVPPEVLAQPSLDLQIEEMREWFKAWKTSNHSPNLCYLEGQWTNVDGEAIDEPFHSERHHLDADSFFDLQDKIKYTSQTGRKSNLENYAYLPTTISHINEMGGIQYSQWNYQILCHPITEVDVPLTAFQVEDDLGSRLAEKKALSEFSKKRAARFSLKEPNENVNQATGFTKINKGSMLDKLMSQIPGKDNYPANVVDDLFNEIAYPHQLKVSRDNFNSSILKPLNAGYYHRFYQVLSKDAMGVNIFRRGFSDNNLFVAYNTRSKVTPTKVKEKCKPKDNCPSNWREASHRVSYAIPLEIIYTTPLQTWNPYNLTFFNESNVRGPAAENRFGKKRNGGNTNDTAYLGYSERFYTLTPLKFYDAANFYRDSADTTKKKGVVTGIHSYCTQCTLLSLHRRVVASGINIMTRDIPGIGAMRIRYPIMPLHDTGSSIYKDLKALAELTLNKEENAQFYPGAETSNDTFADEVFLFETSPSTRNPPGFHVHTVELTRFQIKEMKLGKQVSVMTSEDAGHSHNLVLKWTARRDSIKIYECDSSGEKTCWDGHRGDITCMDCQDSDLSS</sequence>
<gene>
    <name evidence="1" type="ORF">EB796_020251</name>
</gene>
<dbReference type="AlphaFoldDB" id="A0A7J7J6S6"/>